<keyword evidence="2" id="KW-1185">Reference proteome</keyword>
<organism evidence="1 2">
    <name type="scientific">Clostridium baratii str. Sullivan</name>
    <dbReference type="NCBI Taxonomy" id="1415775"/>
    <lineage>
        <taxon>Bacteria</taxon>
        <taxon>Bacillati</taxon>
        <taxon>Bacillota</taxon>
        <taxon>Clostridia</taxon>
        <taxon>Eubacteriales</taxon>
        <taxon>Clostridiaceae</taxon>
        <taxon>Clostridium</taxon>
    </lineage>
</organism>
<geneLocation type="plasmid" evidence="1 2">
    <name>pCBJ</name>
</geneLocation>
<keyword evidence="1" id="KW-0614">Plasmid</keyword>
<dbReference type="EMBL" id="CP006906">
    <property type="protein sequence ID" value="AIY85366.1"/>
    <property type="molecule type" value="Genomic_DNA"/>
</dbReference>
<dbReference type="RefSeq" id="WP_040113803.1">
    <property type="nucleotide sequence ID" value="NZ_CP006906.1"/>
</dbReference>
<accession>A0A0A7G309</accession>
<dbReference type="HOGENOM" id="CLU_2153914_0_0_9"/>
<name>A0A0A7G309_9CLOT</name>
<gene>
    <name evidence="1" type="ORF">U729_3247</name>
</gene>
<evidence type="ECO:0000313" key="1">
    <source>
        <dbReference type="EMBL" id="AIY85366.1"/>
    </source>
</evidence>
<sequence>MKIIISKNEGIEFMKVFDSIKDGSINLSKSIDDSTDENSLKEELNNFVDDVIENLDIEYLDDDSCSISLDEEIIVDFLVKYNKLLVAIFPKVADIIKLYISIGQDFIDILS</sequence>
<reference evidence="1 2" key="1">
    <citation type="journal article" date="2015" name="Infect. Genet. Evol.">
        <title>Genomic sequences of six botulinum neurotoxin-producing strains representing three clostridial species illustrate the mobility and diversity of botulinum neurotoxin genes.</title>
        <authorList>
            <person name="Smith T.J."/>
            <person name="Hill K.K."/>
            <person name="Xie G."/>
            <person name="Foley B.T."/>
            <person name="Williamson C.H."/>
            <person name="Foster J.T."/>
            <person name="Johnson S.L."/>
            <person name="Chertkov O."/>
            <person name="Teshima H."/>
            <person name="Gibbons H.S."/>
            <person name="Johnsky L.A."/>
            <person name="Karavis M.A."/>
            <person name="Smith L.A."/>
        </authorList>
    </citation>
    <scope>NUCLEOTIDE SEQUENCE [LARGE SCALE GENOMIC DNA]</scope>
    <source>
        <strain evidence="1">Sullivan</strain>
        <plasmid evidence="2">Plasmid pCBJ</plasmid>
    </source>
</reference>
<evidence type="ECO:0000313" key="2">
    <source>
        <dbReference type="Proteomes" id="UP000030635"/>
    </source>
</evidence>
<dbReference type="KEGG" id="cbv:U729_3247"/>
<dbReference type="Proteomes" id="UP000030635">
    <property type="component" value="Plasmid pCBJ"/>
</dbReference>
<protein>
    <submittedName>
        <fullName evidence="1">Uncharacterized protein</fullName>
    </submittedName>
</protein>
<proteinExistence type="predicted"/>
<dbReference type="AlphaFoldDB" id="A0A0A7G309"/>